<dbReference type="GO" id="GO:0009307">
    <property type="term" value="P:DNA restriction-modification system"/>
    <property type="evidence" value="ECO:0007669"/>
    <property type="project" value="UniProtKB-KW"/>
</dbReference>
<organism evidence="10 11">
    <name type="scientific">Candidatus Roizmanbacteria bacterium CG_4_8_14_3_um_filter_34_9</name>
    <dbReference type="NCBI Taxonomy" id="1974832"/>
    <lineage>
        <taxon>Bacteria</taxon>
        <taxon>Candidatus Roizmaniibacteriota</taxon>
    </lineage>
</organism>
<evidence type="ECO:0000256" key="5">
    <source>
        <dbReference type="ARBA" id="ARBA00022747"/>
    </source>
</evidence>
<keyword evidence="2" id="KW-0489">Methyltransferase</keyword>
<dbReference type="EMBL" id="PFGU01000062">
    <property type="protein sequence ID" value="PIW73256.1"/>
    <property type="molecule type" value="Genomic_DNA"/>
</dbReference>
<evidence type="ECO:0000313" key="10">
    <source>
        <dbReference type="EMBL" id="PIW73256.1"/>
    </source>
</evidence>
<dbReference type="InterPro" id="IPR002941">
    <property type="entry name" value="DNA_methylase_N4/N6"/>
</dbReference>
<comment type="similarity">
    <text evidence="1">Belongs to the N(4)/N(6)-methyltransferase family. N(4) subfamily.</text>
</comment>
<feature type="domain" description="DNA methylase N-4/N-6" evidence="9">
    <location>
        <begin position="479"/>
        <end position="614"/>
    </location>
</feature>
<evidence type="ECO:0000256" key="4">
    <source>
        <dbReference type="ARBA" id="ARBA00022691"/>
    </source>
</evidence>
<dbReference type="GO" id="GO:0003677">
    <property type="term" value="F:DNA binding"/>
    <property type="evidence" value="ECO:0007669"/>
    <property type="project" value="UniProtKB-KW"/>
</dbReference>
<evidence type="ECO:0000256" key="7">
    <source>
        <dbReference type="ARBA" id="ARBA00047942"/>
    </source>
</evidence>
<evidence type="ECO:0000313" key="11">
    <source>
        <dbReference type="Proteomes" id="UP000230822"/>
    </source>
</evidence>
<gene>
    <name evidence="10" type="ORF">CO005_02435</name>
</gene>
<dbReference type="InterPro" id="IPR017985">
    <property type="entry name" value="MeTrfase_CN4_CS"/>
</dbReference>
<name>A0A2M7IC83_9BACT</name>
<dbReference type="Proteomes" id="UP000230822">
    <property type="component" value="Unassembled WGS sequence"/>
</dbReference>
<dbReference type="SUPFAM" id="SSF53335">
    <property type="entry name" value="S-adenosyl-L-methionine-dependent methyltransferases"/>
    <property type="match status" value="3"/>
</dbReference>
<dbReference type="PRINTS" id="PR00508">
    <property type="entry name" value="S21N4MTFRASE"/>
</dbReference>
<evidence type="ECO:0000256" key="3">
    <source>
        <dbReference type="ARBA" id="ARBA00022679"/>
    </source>
</evidence>
<dbReference type="InterPro" id="IPR002052">
    <property type="entry name" value="DNA_methylase_N6_adenine_CS"/>
</dbReference>
<sequence>MRYYGGKEKLLDLIEIGVKKTELNHGAKFVDLFAGTTIVAQHFKKKGYTVIANDFLEFSYALAKTYIELNEEPKFLKLKKYLEVGQIDKNYVIGYLNNLSPKKGFIFDNYCPNGKGQRQYFSNENGQKIDAIREKIEEWKNLSVISELEYYYLITAVLEAVNLVSNVAGTYSAYLKIWDQRAIKPLILTSPEIIPSKRKNKAFKKDANQLIKEVKNIDILYLDPPYNSRQYAANYFILELIAEGWFGTKKPVANGKTGMINYDHQLSEYCYKGRADKALDNLITNVNAKYILLSYNNEGVIADSEIKRIFTKKGKVQLFKKTHKRYKSINQKENDPQNTEERLYFIETSLAIKRANKLDGGTWLQNSFSIWRDIAKNQEEIKLKHPAIFPLQLSERIIDVLTNGSGKNILDCFAGSGSTLIAGLKKGMNVYGIDISDEFQKLFFKRINNHYLSYKDSGKIKYFVKDAREITKYIEPNSIDLCLTSPPYWDILNARRSADLKIGRNYTNKTQDIGNIESYNSFIAELKKIMTEVAKTIRENGYCVMIVMDIRKGSKFYPFHSDVARIMEEIGLTFEDLLIWDRQKEYNNCKPLGYPYKFIFNKVHEYILIFKKYGHNK</sequence>
<evidence type="ECO:0000256" key="8">
    <source>
        <dbReference type="ARBA" id="ARBA00049120"/>
    </source>
</evidence>
<evidence type="ECO:0000256" key="2">
    <source>
        <dbReference type="ARBA" id="ARBA00022603"/>
    </source>
</evidence>
<protein>
    <recommendedName>
        <fullName evidence="9">DNA methylase N-4/N-6 domain-containing protein</fullName>
    </recommendedName>
</protein>
<keyword evidence="4" id="KW-0949">S-adenosyl-L-methionine</keyword>
<comment type="caution">
    <text evidence="10">The sequence shown here is derived from an EMBL/GenBank/DDBJ whole genome shotgun (WGS) entry which is preliminary data.</text>
</comment>
<dbReference type="GO" id="GO:0008170">
    <property type="term" value="F:N-methyltransferase activity"/>
    <property type="evidence" value="ECO:0007669"/>
    <property type="project" value="InterPro"/>
</dbReference>
<comment type="catalytic activity">
    <reaction evidence="8">
        <text>a 2'-deoxycytidine in DNA + S-adenosyl-L-methionine = an N(4)-methyl-2'-deoxycytidine in DNA + S-adenosyl-L-homocysteine + H(+)</text>
        <dbReference type="Rhea" id="RHEA:16857"/>
        <dbReference type="Rhea" id="RHEA-COMP:11369"/>
        <dbReference type="Rhea" id="RHEA-COMP:13674"/>
        <dbReference type="ChEBI" id="CHEBI:15378"/>
        <dbReference type="ChEBI" id="CHEBI:57856"/>
        <dbReference type="ChEBI" id="CHEBI:59789"/>
        <dbReference type="ChEBI" id="CHEBI:85452"/>
        <dbReference type="ChEBI" id="CHEBI:137933"/>
        <dbReference type="EC" id="2.1.1.113"/>
    </reaction>
</comment>
<evidence type="ECO:0000256" key="1">
    <source>
        <dbReference type="ARBA" id="ARBA00010203"/>
    </source>
</evidence>
<reference evidence="11" key="1">
    <citation type="submission" date="2017-09" db="EMBL/GenBank/DDBJ databases">
        <title>Depth-based differentiation of microbial function through sediment-hosted aquifers and enrichment of novel symbionts in the deep terrestrial subsurface.</title>
        <authorList>
            <person name="Probst A.J."/>
            <person name="Ladd B."/>
            <person name="Jarett J.K."/>
            <person name="Geller-Mcgrath D.E."/>
            <person name="Sieber C.M.K."/>
            <person name="Emerson J.B."/>
            <person name="Anantharaman K."/>
            <person name="Thomas B.C."/>
            <person name="Malmstrom R."/>
            <person name="Stieglmeier M."/>
            <person name="Klingl A."/>
            <person name="Woyke T."/>
            <person name="Ryan C.M."/>
            <person name="Banfield J.F."/>
        </authorList>
    </citation>
    <scope>NUCLEOTIDE SEQUENCE [LARGE SCALE GENOMIC DNA]</scope>
</reference>
<dbReference type="GO" id="GO:0009007">
    <property type="term" value="F:site-specific DNA-methyltransferase (adenine-specific) activity"/>
    <property type="evidence" value="ECO:0007669"/>
    <property type="project" value="UniProtKB-EC"/>
</dbReference>
<keyword evidence="6" id="KW-0238">DNA-binding</keyword>
<dbReference type="Pfam" id="PF02086">
    <property type="entry name" value="MethyltransfD12"/>
    <property type="match status" value="1"/>
</dbReference>
<dbReference type="InterPro" id="IPR001091">
    <property type="entry name" value="RM_Methyltransferase"/>
</dbReference>
<dbReference type="CDD" id="cd02440">
    <property type="entry name" value="AdoMet_MTases"/>
    <property type="match status" value="1"/>
</dbReference>
<dbReference type="GO" id="GO:0032259">
    <property type="term" value="P:methylation"/>
    <property type="evidence" value="ECO:0007669"/>
    <property type="project" value="UniProtKB-KW"/>
</dbReference>
<dbReference type="InterPro" id="IPR012327">
    <property type="entry name" value="MeTrfase_D12"/>
</dbReference>
<evidence type="ECO:0000256" key="6">
    <source>
        <dbReference type="ARBA" id="ARBA00023125"/>
    </source>
</evidence>
<proteinExistence type="inferred from homology"/>
<accession>A0A2M7IC83</accession>
<dbReference type="Pfam" id="PF01555">
    <property type="entry name" value="N6_N4_Mtase"/>
    <property type="match status" value="1"/>
</dbReference>
<dbReference type="PROSITE" id="PS00093">
    <property type="entry name" value="N4_MTASE"/>
    <property type="match status" value="1"/>
</dbReference>
<keyword evidence="3" id="KW-0808">Transferase</keyword>
<evidence type="ECO:0000259" key="9">
    <source>
        <dbReference type="Pfam" id="PF01555"/>
    </source>
</evidence>
<dbReference type="Gene3D" id="3.40.50.150">
    <property type="entry name" value="Vaccinia Virus protein VP39"/>
    <property type="match status" value="2"/>
</dbReference>
<dbReference type="PROSITE" id="PS00092">
    <property type="entry name" value="N6_MTASE"/>
    <property type="match status" value="1"/>
</dbReference>
<dbReference type="AlphaFoldDB" id="A0A2M7IC83"/>
<dbReference type="InterPro" id="IPR029063">
    <property type="entry name" value="SAM-dependent_MTases_sf"/>
</dbReference>
<dbReference type="GO" id="GO:0015667">
    <property type="term" value="F:site-specific DNA-methyltransferase (cytosine-N4-specific) activity"/>
    <property type="evidence" value="ECO:0007669"/>
    <property type="project" value="UniProtKB-EC"/>
</dbReference>
<keyword evidence="5" id="KW-0680">Restriction system</keyword>
<comment type="catalytic activity">
    <reaction evidence="7">
        <text>a 2'-deoxyadenosine in DNA + S-adenosyl-L-methionine = an N(6)-methyl-2'-deoxyadenosine in DNA + S-adenosyl-L-homocysteine + H(+)</text>
        <dbReference type="Rhea" id="RHEA:15197"/>
        <dbReference type="Rhea" id="RHEA-COMP:12418"/>
        <dbReference type="Rhea" id="RHEA-COMP:12419"/>
        <dbReference type="ChEBI" id="CHEBI:15378"/>
        <dbReference type="ChEBI" id="CHEBI:57856"/>
        <dbReference type="ChEBI" id="CHEBI:59789"/>
        <dbReference type="ChEBI" id="CHEBI:90615"/>
        <dbReference type="ChEBI" id="CHEBI:90616"/>
        <dbReference type="EC" id="2.1.1.72"/>
    </reaction>
</comment>